<dbReference type="PANTHER" id="PTHR11706">
    <property type="entry name" value="SOLUTE CARRIER PROTEIN FAMILY 11 MEMBER"/>
    <property type="match status" value="1"/>
</dbReference>
<dbReference type="RefSeq" id="WP_093324840.1">
    <property type="nucleotide sequence ID" value="NZ_FOAF01000002.1"/>
</dbReference>
<gene>
    <name evidence="8" type="ORF">SAMN05661044_02589</name>
</gene>
<evidence type="ECO:0000256" key="7">
    <source>
        <dbReference type="SAM" id="Phobius"/>
    </source>
</evidence>
<sequence>MQVQKTETIDLNGNKKSAFGHIKNWFLSLGPGIITAALVFGPSKMTITSKLGADYGFQLIWIIVIAIFFMVLFTNMGARIGQVADQSLLSLIRNKWGKGSAIIIGLGIFFVATSFQAGNAIGVGISIAEIRGSSPTGWIILFNVIGVLLLFFHGFYKILEKLMIALVALMLFAFTTTLIFISPSATDIIEGFIPAVPTGSLGLVIAFFASCFSIVGAFYQSYLVQERKKSNPLKAADKSGSITGIIMLGIMSAMVMICAAAVLNKQGLQVTNASDMAKALEPLFGKYSSTLFLLGLFGASFSSLIGNATVGGTLLGDAFGFSYQLDSKPVRCFIALVMVFGSIIAITFGKLPLELIVLAQSVTIFLVPFIGIAMYAISNDPKIMGGRVNSKSMKVFGAIGLLILGLLAVSNANELFFQ</sequence>
<evidence type="ECO:0000256" key="3">
    <source>
        <dbReference type="ARBA" id="ARBA00022692"/>
    </source>
</evidence>
<evidence type="ECO:0000313" key="9">
    <source>
        <dbReference type="Proteomes" id="UP000199421"/>
    </source>
</evidence>
<feature type="transmembrane region" description="Helical" evidence="7">
    <location>
        <begin position="55"/>
        <end position="78"/>
    </location>
</feature>
<dbReference type="InterPro" id="IPR001046">
    <property type="entry name" value="NRAMP_fam"/>
</dbReference>
<dbReference type="GO" id="GO:0015086">
    <property type="term" value="F:cadmium ion transmembrane transporter activity"/>
    <property type="evidence" value="ECO:0007669"/>
    <property type="project" value="TreeGrafter"/>
</dbReference>
<organism evidence="8 9">
    <name type="scientific">Olivibacter domesticus</name>
    <name type="common">Pseudosphingobacterium domesticum</name>
    <dbReference type="NCBI Taxonomy" id="407022"/>
    <lineage>
        <taxon>Bacteria</taxon>
        <taxon>Pseudomonadati</taxon>
        <taxon>Bacteroidota</taxon>
        <taxon>Sphingobacteriia</taxon>
        <taxon>Sphingobacteriales</taxon>
        <taxon>Sphingobacteriaceae</taxon>
        <taxon>Olivibacter</taxon>
    </lineage>
</organism>
<evidence type="ECO:0000256" key="4">
    <source>
        <dbReference type="ARBA" id="ARBA00022847"/>
    </source>
</evidence>
<feature type="transmembrane region" description="Helical" evidence="7">
    <location>
        <begin position="395"/>
        <end position="412"/>
    </location>
</feature>
<evidence type="ECO:0000256" key="6">
    <source>
        <dbReference type="ARBA" id="ARBA00023136"/>
    </source>
</evidence>
<dbReference type="GO" id="GO:0034755">
    <property type="term" value="P:iron ion transmembrane transport"/>
    <property type="evidence" value="ECO:0007669"/>
    <property type="project" value="TreeGrafter"/>
</dbReference>
<feature type="transmembrane region" description="Helical" evidence="7">
    <location>
        <begin position="137"/>
        <end position="155"/>
    </location>
</feature>
<accession>A0A1H7QHD6</accession>
<dbReference type="STRING" id="407022.SAMN05661044_02589"/>
<comment type="subcellular location">
    <subcellularLocation>
        <location evidence="1">Membrane</location>
        <topology evidence="1">Multi-pass membrane protein</topology>
    </subcellularLocation>
</comment>
<dbReference type="OrthoDB" id="9787548at2"/>
<keyword evidence="9" id="KW-1185">Reference proteome</keyword>
<reference evidence="9" key="1">
    <citation type="submission" date="2016-10" db="EMBL/GenBank/DDBJ databases">
        <authorList>
            <person name="Varghese N."/>
            <person name="Submissions S."/>
        </authorList>
    </citation>
    <scope>NUCLEOTIDE SEQUENCE [LARGE SCALE GENOMIC DNA]</scope>
    <source>
        <strain evidence="9">DSM 18733</strain>
    </source>
</reference>
<feature type="transmembrane region" description="Helical" evidence="7">
    <location>
        <begin position="201"/>
        <end position="219"/>
    </location>
</feature>
<dbReference type="PANTHER" id="PTHR11706:SF33">
    <property type="entry name" value="NATURAL RESISTANCE-ASSOCIATED MACROPHAGE PROTEIN 2"/>
    <property type="match status" value="1"/>
</dbReference>
<dbReference type="GO" id="GO:0005886">
    <property type="term" value="C:plasma membrane"/>
    <property type="evidence" value="ECO:0007669"/>
    <property type="project" value="TreeGrafter"/>
</dbReference>
<dbReference type="GO" id="GO:0005384">
    <property type="term" value="F:manganese ion transmembrane transporter activity"/>
    <property type="evidence" value="ECO:0007669"/>
    <property type="project" value="TreeGrafter"/>
</dbReference>
<feature type="transmembrane region" description="Helical" evidence="7">
    <location>
        <begin position="99"/>
        <end position="117"/>
    </location>
</feature>
<dbReference type="Gene3D" id="1.20.1740.10">
    <property type="entry name" value="Amino acid/polyamine transporter I"/>
    <property type="match status" value="1"/>
</dbReference>
<keyword evidence="3 7" id="KW-0812">Transmembrane</keyword>
<keyword evidence="4" id="KW-0769">Symport</keyword>
<dbReference type="Proteomes" id="UP000199421">
    <property type="component" value="Unassembled WGS sequence"/>
</dbReference>
<keyword evidence="6 7" id="KW-0472">Membrane</keyword>
<feature type="transmembrane region" description="Helical" evidence="7">
    <location>
        <begin position="291"/>
        <end position="318"/>
    </location>
</feature>
<proteinExistence type="predicted"/>
<evidence type="ECO:0000256" key="1">
    <source>
        <dbReference type="ARBA" id="ARBA00004141"/>
    </source>
</evidence>
<dbReference type="EMBL" id="FOAF01000002">
    <property type="protein sequence ID" value="SEL47209.1"/>
    <property type="molecule type" value="Genomic_DNA"/>
</dbReference>
<feature type="transmembrane region" description="Helical" evidence="7">
    <location>
        <begin position="162"/>
        <end position="181"/>
    </location>
</feature>
<dbReference type="AlphaFoldDB" id="A0A1H7QHD6"/>
<dbReference type="GO" id="GO:0015293">
    <property type="term" value="F:symporter activity"/>
    <property type="evidence" value="ECO:0007669"/>
    <property type="project" value="UniProtKB-KW"/>
</dbReference>
<feature type="transmembrane region" description="Helical" evidence="7">
    <location>
        <begin position="355"/>
        <end position="375"/>
    </location>
</feature>
<evidence type="ECO:0000256" key="5">
    <source>
        <dbReference type="ARBA" id="ARBA00022989"/>
    </source>
</evidence>
<feature type="transmembrane region" description="Helical" evidence="7">
    <location>
        <begin position="330"/>
        <end position="349"/>
    </location>
</feature>
<keyword evidence="5 7" id="KW-1133">Transmembrane helix</keyword>
<keyword evidence="2" id="KW-0813">Transport</keyword>
<name>A0A1H7QHD6_OLID1</name>
<protein>
    <submittedName>
        <fullName evidence="8">Mn2+ and Fe2+ transporters of the NRAMP family</fullName>
    </submittedName>
</protein>
<evidence type="ECO:0000256" key="2">
    <source>
        <dbReference type="ARBA" id="ARBA00022448"/>
    </source>
</evidence>
<feature type="transmembrane region" description="Helical" evidence="7">
    <location>
        <begin position="240"/>
        <end position="263"/>
    </location>
</feature>
<dbReference type="Pfam" id="PF01566">
    <property type="entry name" value="Nramp"/>
    <property type="match status" value="1"/>
</dbReference>
<feature type="transmembrane region" description="Helical" evidence="7">
    <location>
        <begin position="25"/>
        <end position="43"/>
    </location>
</feature>
<evidence type="ECO:0000313" key="8">
    <source>
        <dbReference type="EMBL" id="SEL47209.1"/>
    </source>
</evidence>